<name>A0A0N4Z2R9_PARTI</name>
<evidence type="ECO:0000313" key="4">
    <source>
        <dbReference type="WBParaSite" id="PTRK_0000116300.1"/>
    </source>
</evidence>
<dbReference type="Proteomes" id="UP000038045">
    <property type="component" value="Unplaced"/>
</dbReference>
<dbReference type="GO" id="GO:0031267">
    <property type="term" value="F:small GTPase binding"/>
    <property type="evidence" value="ECO:0007669"/>
    <property type="project" value="TreeGrafter"/>
</dbReference>
<evidence type="ECO:0000259" key="2">
    <source>
        <dbReference type="PROSITE" id="PS50913"/>
    </source>
</evidence>
<evidence type="ECO:0000313" key="3">
    <source>
        <dbReference type="Proteomes" id="UP000038045"/>
    </source>
</evidence>
<protein>
    <submittedName>
        <fullName evidence="4">GRIP domain-containing protein</fullName>
    </submittedName>
</protein>
<sequence length="1413" mass="164546">MFKGLKSKLEDEAKKISSAVSQYGENVAQQLRASEGGGGILNFNKGNNENDTSKVKKNDTAVIQEYDETSLFSLSPVDEPPSNNRVRRLSDSSNISTNNEIFSFDNLIPQKSAILTELESNADESVVGSDMFTSASKEQISSIINKLNSRSAKYKTKYKNLVNTYNELVTANAKCQSVLEQTQDATVKKIKQLKDEKLILEEKLRNVHCGAMPNDVAKIKKLEELLEKCKENICNNKAKIATLNKENEELKIKLNDSHEILNNDKDDMTRQSLRKEHAEKMKKMEEDNTLALAKVKSQFHTQLEEKDNEINSWRTKYSQQVQDTETLKVKNDELVKLTEVLEQEKKEMVEKLMEAKKQVFESLENDEKIKREQRELEFNERLNSTIMENDLKWQKKIDELKEEYENSINNLHNGTHNIDTSKSFVDENNERVIEDLQSENNILKKEIKNVMSSNEKEINELKKSIEFTTERHKDEIDNIIKEAEEGTKDLKKELENITNKYNQLSMVVEDEKCKLYEKIKQLEEESSVNNITITELRKISDTQKNDLSTELNKLKVQLEVITKERDNLMIKIKEYEIKLKDLENKYQSEVEENQSLAIKLEEITLEQNTLKESTKNEIEELNMLIESKKQEILNLLNEKEAYEAELTDARLVKKLKTQLEADLEDMRNELKETNDNLLLSEERHTEMANKLKVENQRLKEEKNLWVKNEENNEELKNVLLQQSANVTSSYEKNIEELNKKLNIANEVINNLKTQITEYKNKEDNIKILESERETLEEQINVLQNELDESKENDKKIEELMIKISQMESEKADLVSKLEASSNDIEVNLNSIKQENSDLKLQLSDLQSKYENKINDKNVVVKNLEEKIIEKENEINSLREEIQNCSNKENDKLNKEMEDLKISNDNLREEYMQKESLVSELREELERIKMEKDSLGKEIDILSKSKQEYLTHIEDSTNKVNELIKSVTKLKDMEIGYKEHINILQEEVTRKNEEQETFSNEKDSLLSEIDNLKRQIKENEIALSLTEKCKKEMDEFKKEAEIKVEEMQRKISQVESDSHSKYQIELEKLKTTLENKMEDIDTLKFKKMELEDLYNEASGKVKEYSEKIQNLEDKLKETNEISMKLIEKEDAVQEIQIQRDNLERDFVEFKERSAITIAALETKITEMEEAKVIDVKKAMAKVDGDQKRMIKELQKEVKQLYQELNKTSSLNDSLNEEIKKLKQIDNNSEGGITKTVTSNVFSDFGSGDDGKIVRRNFDAIDYEELNVLREKVLNYHSKIISLEEKYDKDTSFLKDEIKRLNLSISTENNTLANALEIKSINHSIKKSPNHQYISAENYTFAEPTEAEYLRNILYRYMYERETLGKDNVTLAKVIATVAKFTPQQMEAVLNKEEARHLSWIQGTLLSGTTSITQK</sequence>
<feature type="coiled-coil region" evidence="1">
    <location>
        <begin position="144"/>
        <end position="203"/>
    </location>
</feature>
<dbReference type="PROSITE" id="PS50913">
    <property type="entry name" value="GRIP"/>
    <property type="match status" value="1"/>
</dbReference>
<dbReference type="GO" id="GO:0005794">
    <property type="term" value="C:Golgi apparatus"/>
    <property type="evidence" value="ECO:0007669"/>
    <property type="project" value="TreeGrafter"/>
</dbReference>
<keyword evidence="1" id="KW-0175">Coiled coil</keyword>
<organism evidence="3 4">
    <name type="scientific">Parastrongyloides trichosuri</name>
    <name type="common">Possum-specific nematode worm</name>
    <dbReference type="NCBI Taxonomy" id="131310"/>
    <lineage>
        <taxon>Eukaryota</taxon>
        <taxon>Metazoa</taxon>
        <taxon>Ecdysozoa</taxon>
        <taxon>Nematoda</taxon>
        <taxon>Chromadorea</taxon>
        <taxon>Rhabditida</taxon>
        <taxon>Tylenchina</taxon>
        <taxon>Panagrolaimomorpha</taxon>
        <taxon>Strongyloidoidea</taxon>
        <taxon>Strongyloididae</taxon>
        <taxon>Parastrongyloides</taxon>
    </lineage>
</organism>
<dbReference type="Gene3D" id="1.10.287.1490">
    <property type="match status" value="1"/>
</dbReference>
<dbReference type="InterPro" id="IPR000237">
    <property type="entry name" value="GRIP_dom"/>
</dbReference>
<dbReference type="SUPFAM" id="SSF101283">
    <property type="entry name" value="GRIP domain"/>
    <property type="match status" value="1"/>
</dbReference>
<feature type="domain" description="GRIP" evidence="2">
    <location>
        <begin position="1338"/>
        <end position="1390"/>
    </location>
</feature>
<dbReference type="STRING" id="131310.A0A0N4Z2R9"/>
<feature type="coiled-coil region" evidence="1">
    <location>
        <begin position="327"/>
        <end position="366"/>
    </location>
</feature>
<dbReference type="SMART" id="SM00755">
    <property type="entry name" value="Grip"/>
    <property type="match status" value="1"/>
</dbReference>
<dbReference type="Pfam" id="PF01465">
    <property type="entry name" value="GRIP"/>
    <property type="match status" value="1"/>
</dbReference>
<proteinExistence type="predicted"/>
<keyword evidence="3" id="KW-1185">Reference proteome</keyword>
<feature type="coiled-coil region" evidence="1">
    <location>
        <begin position="397"/>
        <end position="507"/>
    </location>
</feature>
<evidence type="ECO:0000256" key="1">
    <source>
        <dbReference type="SAM" id="Coils"/>
    </source>
</evidence>
<dbReference type="GO" id="GO:0048193">
    <property type="term" value="P:Golgi vesicle transport"/>
    <property type="evidence" value="ECO:0007669"/>
    <property type="project" value="TreeGrafter"/>
</dbReference>
<reference evidence="4" key="1">
    <citation type="submission" date="2017-02" db="UniProtKB">
        <authorList>
            <consortium name="WormBaseParasite"/>
        </authorList>
    </citation>
    <scope>IDENTIFICATION</scope>
</reference>
<dbReference type="Gene3D" id="1.10.220.60">
    <property type="entry name" value="GRIP domain"/>
    <property type="match status" value="1"/>
</dbReference>
<feature type="coiled-coil region" evidence="1">
    <location>
        <begin position="544"/>
        <end position="1223"/>
    </location>
</feature>
<dbReference type="PANTHER" id="PTHR19327:SF0">
    <property type="entry name" value="GOLGIN SUBFAMILY A MEMBER 4"/>
    <property type="match status" value="1"/>
</dbReference>
<accession>A0A0N4Z2R9</accession>
<dbReference type="PANTHER" id="PTHR19327">
    <property type="entry name" value="GOLGIN"/>
    <property type="match status" value="1"/>
</dbReference>
<dbReference type="WBParaSite" id="PTRK_0000116300.1">
    <property type="protein sequence ID" value="PTRK_0000116300.1"/>
    <property type="gene ID" value="PTRK_0000116300"/>
</dbReference>